<keyword evidence="2" id="KW-1185">Reference proteome</keyword>
<dbReference type="Proteomes" id="UP000887013">
    <property type="component" value="Unassembled WGS sequence"/>
</dbReference>
<gene>
    <name evidence="1" type="primary">RF55_23088</name>
    <name evidence="1" type="ORF">NPIL_654911</name>
</gene>
<sequence length="110" mass="12106">TDSSISGVLVASSPVGLSQNVISLRVTNISYKAKVIKEGEVLATCTPVTCFKRIFQATLSESSDTLISELLQSAELDDKQRSAARKLLIKFDELFSRKLDDVGRTKMMQH</sequence>
<feature type="non-terminal residue" evidence="1">
    <location>
        <position position="1"/>
    </location>
</feature>
<dbReference type="GO" id="GO:0006508">
    <property type="term" value="P:proteolysis"/>
    <property type="evidence" value="ECO:0007669"/>
    <property type="project" value="UniProtKB-KW"/>
</dbReference>
<dbReference type="AlphaFoldDB" id="A0A8X6PMW4"/>
<dbReference type="GO" id="GO:0008233">
    <property type="term" value="F:peptidase activity"/>
    <property type="evidence" value="ECO:0007669"/>
    <property type="project" value="UniProtKB-KW"/>
</dbReference>
<comment type="caution">
    <text evidence="1">The sequence shown here is derived from an EMBL/GenBank/DDBJ whole genome shotgun (WGS) entry which is preliminary data.</text>
</comment>
<keyword evidence="1" id="KW-0645">Protease</keyword>
<dbReference type="EMBL" id="BMAW01070409">
    <property type="protein sequence ID" value="GFT73097.1"/>
    <property type="molecule type" value="Genomic_DNA"/>
</dbReference>
<dbReference type="OrthoDB" id="6437133at2759"/>
<keyword evidence="1" id="KW-0378">Hydrolase</keyword>
<accession>A0A8X6PMW4</accession>
<evidence type="ECO:0000313" key="1">
    <source>
        <dbReference type="EMBL" id="GFT73097.1"/>
    </source>
</evidence>
<reference evidence="1" key="1">
    <citation type="submission" date="2020-08" db="EMBL/GenBank/DDBJ databases">
        <title>Multicomponent nature underlies the extraordinary mechanical properties of spider dragline silk.</title>
        <authorList>
            <person name="Kono N."/>
            <person name="Nakamura H."/>
            <person name="Mori M."/>
            <person name="Yoshida Y."/>
            <person name="Ohtoshi R."/>
            <person name="Malay A.D."/>
            <person name="Moran D.A.P."/>
            <person name="Tomita M."/>
            <person name="Numata K."/>
            <person name="Arakawa K."/>
        </authorList>
    </citation>
    <scope>NUCLEOTIDE SEQUENCE</scope>
</reference>
<proteinExistence type="predicted"/>
<name>A0A8X6PMW4_NEPPI</name>
<evidence type="ECO:0000313" key="2">
    <source>
        <dbReference type="Proteomes" id="UP000887013"/>
    </source>
</evidence>
<organism evidence="1 2">
    <name type="scientific">Nephila pilipes</name>
    <name type="common">Giant wood spider</name>
    <name type="synonym">Nephila maculata</name>
    <dbReference type="NCBI Taxonomy" id="299642"/>
    <lineage>
        <taxon>Eukaryota</taxon>
        <taxon>Metazoa</taxon>
        <taxon>Ecdysozoa</taxon>
        <taxon>Arthropoda</taxon>
        <taxon>Chelicerata</taxon>
        <taxon>Arachnida</taxon>
        <taxon>Araneae</taxon>
        <taxon>Araneomorphae</taxon>
        <taxon>Entelegynae</taxon>
        <taxon>Araneoidea</taxon>
        <taxon>Nephilidae</taxon>
        <taxon>Nephila</taxon>
    </lineage>
</organism>
<protein>
    <submittedName>
        <fullName evidence="1">Retroviral aspartyl protease family protein</fullName>
    </submittedName>
</protein>